<dbReference type="InterPro" id="IPR005152">
    <property type="entry name" value="Lipase_secreted"/>
</dbReference>
<gene>
    <name evidence="2" type="ORF">MAUB_19310</name>
</gene>
<proteinExistence type="predicted"/>
<name>A0ABN5YQZ1_9MYCO</name>
<reference evidence="2 3" key="1">
    <citation type="journal article" date="2019" name="Emerg. Microbes Infect.">
        <title>Comprehensive subspecies identification of 175 nontuberculous mycobacteria species based on 7547 genomic profiles.</title>
        <authorList>
            <person name="Matsumoto Y."/>
            <person name="Kinjo T."/>
            <person name="Motooka D."/>
            <person name="Nabeya D."/>
            <person name="Jung N."/>
            <person name="Uechi K."/>
            <person name="Horii T."/>
            <person name="Iida T."/>
            <person name="Fujita J."/>
            <person name="Nakamura S."/>
        </authorList>
    </citation>
    <scope>NUCLEOTIDE SEQUENCE [LARGE SCALE GENOMIC DNA]</scope>
    <source>
        <strain evidence="2 3">JCM 15296</strain>
    </source>
</reference>
<dbReference type="PANTHER" id="PTHR34853">
    <property type="match status" value="1"/>
</dbReference>
<dbReference type="EMBL" id="AP022577">
    <property type="protein sequence ID" value="BBX84058.1"/>
    <property type="molecule type" value="Genomic_DNA"/>
</dbReference>
<sequence length="505" mass="54246">MTYPPHTADSEQHPNTGGHGTTDPENVIAPERIWARRVRCPARRAARIVARSRRAGANYRRDRTETARVSTRTRLLGLAVAVLVSVIGSPAIPTAHADESAYLQFYTPPKPLPPGQPGDLIRTEPSRLVLEPSGQLGAFVGTGTRIMYRSTDAQGQPVAVTGTYIEPDAPWPGSGPRPLLAYAVMGFGMGEQCAPSRVFNQGIHASLDTGFDVMFNLEEGWVATLLARGFAIVITDGVGMGIHDSASPQFLNRNAGGAALIDAARAAMKLPGTSLDPHGPVAFWGWLAGGHAALSAAERAASYSPELHVVGTYAAAAPTEIAPVLPAMDGNFLAGLLGYVLRGIMASYPATEQPIWDSLTPRGVEMLSNTGRQCLLQTGVDYMFRHIQFWFKGDVFATAAAEPFKSLLWAQRLGNVKPTGPVYLTHNRWDPFDPYSAVEHTAGDWCAMGADVTLWTNEQPPLFNKLDINSMLPIFVDGERSMAWIADRFNGVPTAPTCGQAPPPA</sequence>
<feature type="region of interest" description="Disordered" evidence="1">
    <location>
        <begin position="1"/>
        <end position="29"/>
    </location>
</feature>
<keyword evidence="3" id="KW-1185">Reference proteome</keyword>
<dbReference type="PANTHER" id="PTHR34853:SF1">
    <property type="entry name" value="LIPASE 5"/>
    <property type="match status" value="1"/>
</dbReference>
<evidence type="ECO:0000256" key="1">
    <source>
        <dbReference type="SAM" id="MobiDB-lite"/>
    </source>
</evidence>
<evidence type="ECO:0000313" key="2">
    <source>
        <dbReference type="EMBL" id="BBX84058.1"/>
    </source>
</evidence>
<dbReference type="Proteomes" id="UP000465609">
    <property type="component" value="Chromosome"/>
</dbReference>
<dbReference type="Pfam" id="PF03583">
    <property type="entry name" value="LIP"/>
    <property type="match status" value="1"/>
</dbReference>
<accession>A0ABN5YQZ1</accession>
<dbReference type="InterPro" id="IPR029058">
    <property type="entry name" value="AB_hydrolase_fold"/>
</dbReference>
<organism evidence="2 3">
    <name type="scientific">Mycolicibacterium aubagnense</name>
    <dbReference type="NCBI Taxonomy" id="319707"/>
    <lineage>
        <taxon>Bacteria</taxon>
        <taxon>Bacillati</taxon>
        <taxon>Actinomycetota</taxon>
        <taxon>Actinomycetes</taxon>
        <taxon>Mycobacteriales</taxon>
        <taxon>Mycobacteriaceae</taxon>
        <taxon>Mycolicibacterium</taxon>
    </lineage>
</organism>
<evidence type="ECO:0000313" key="3">
    <source>
        <dbReference type="Proteomes" id="UP000465609"/>
    </source>
</evidence>
<dbReference type="Gene3D" id="3.40.50.1820">
    <property type="entry name" value="alpha/beta hydrolase"/>
    <property type="match status" value="1"/>
</dbReference>
<dbReference type="PIRSF" id="PIRSF029171">
    <property type="entry name" value="Esterase_LipA"/>
    <property type="match status" value="1"/>
</dbReference>
<dbReference type="Gene3D" id="1.10.260.130">
    <property type="match status" value="1"/>
</dbReference>
<dbReference type="SUPFAM" id="SSF53474">
    <property type="entry name" value="alpha/beta-Hydrolases"/>
    <property type="match status" value="1"/>
</dbReference>
<protein>
    <submittedName>
        <fullName evidence="2">Secretory lipase family protein</fullName>
    </submittedName>
</protein>